<keyword evidence="5" id="KW-1185">Reference proteome</keyword>
<dbReference type="EMBL" id="MU129090">
    <property type="protein sequence ID" value="KAF9507108.1"/>
    <property type="molecule type" value="Genomic_DNA"/>
</dbReference>
<organism evidence="4 5">
    <name type="scientific">Hydnum rufescens UP504</name>
    <dbReference type="NCBI Taxonomy" id="1448309"/>
    <lineage>
        <taxon>Eukaryota</taxon>
        <taxon>Fungi</taxon>
        <taxon>Dikarya</taxon>
        <taxon>Basidiomycota</taxon>
        <taxon>Agaricomycotina</taxon>
        <taxon>Agaricomycetes</taxon>
        <taxon>Cantharellales</taxon>
        <taxon>Hydnaceae</taxon>
        <taxon>Hydnum</taxon>
    </lineage>
</organism>
<dbReference type="InterPro" id="IPR001041">
    <property type="entry name" value="2Fe-2S_ferredoxin-type"/>
</dbReference>
<dbReference type="GO" id="GO:0051537">
    <property type="term" value="F:2 iron, 2 sulfur cluster binding"/>
    <property type="evidence" value="ECO:0007669"/>
    <property type="project" value="UniProtKB-KW"/>
</dbReference>
<keyword evidence="1" id="KW-0408">Iron</keyword>
<dbReference type="PROSITE" id="PS51085">
    <property type="entry name" value="2FE2S_FER_2"/>
    <property type="match status" value="1"/>
</dbReference>
<proteinExistence type="predicted"/>
<evidence type="ECO:0000256" key="2">
    <source>
        <dbReference type="ARBA" id="ARBA00023014"/>
    </source>
</evidence>
<dbReference type="Gene3D" id="3.10.20.30">
    <property type="match status" value="1"/>
</dbReference>
<dbReference type="InterPro" id="IPR009737">
    <property type="entry name" value="Aim32/Apd1-like"/>
</dbReference>
<sequence>MLDFILKMKPHRGSVNISYDPSLPPSSDPLEPSQGETLVQQINISSLKDPSFSSSLSLSAGKARHIYVCTHGTRDCRCGTVGTAVYDRFQACLDLHSLDVDAPEVQLRMIGHVGGHKYAGNVLDLPNGDWYGSVTADDAPAFLRALLSSSEALGVGSRSVQDDILLWSKWRGRMGMTNDEQLAYYEGQAISSAGTPFAKDISGSQKAALLSITFETHEGNKVILSAEKGRTLMSVAKEKELPGITGTCGGNLECATCHVYIEPSASGYMPQLSPPSEEEEDMLDYALLRSDSSRLGCQIQVTEELAHWCSGGGVIKLPKY</sequence>
<dbReference type="InterPro" id="IPR036249">
    <property type="entry name" value="Thioredoxin-like_sf"/>
</dbReference>
<evidence type="ECO:0000313" key="5">
    <source>
        <dbReference type="Proteomes" id="UP000886523"/>
    </source>
</evidence>
<dbReference type="AlphaFoldDB" id="A0A9P6AJT0"/>
<evidence type="ECO:0000313" key="4">
    <source>
        <dbReference type="EMBL" id="KAF9507108.1"/>
    </source>
</evidence>
<keyword evidence="1" id="KW-0479">Metal-binding</keyword>
<reference evidence="4" key="1">
    <citation type="journal article" date="2020" name="Nat. Commun.">
        <title>Large-scale genome sequencing of mycorrhizal fungi provides insights into the early evolution of symbiotic traits.</title>
        <authorList>
            <person name="Miyauchi S."/>
            <person name="Kiss E."/>
            <person name="Kuo A."/>
            <person name="Drula E."/>
            <person name="Kohler A."/>
            <person name="Sanchez-Garcia M."/>
            <person name="Morin E."/>
            <person name="Andreopoulos B."/>
            <person name="Barry K.W."/>
            <person name="Bonito G."/>
            <person name="Buee M."/>
            <person name="Carver A."/>
            <person name="Chen C."/>
            <person name="Cichocki N."/>
            <person name="Clum A."/>
            <person name="Culley D."/>
            <person name="Crous P.W."/>
            <person name="Fauchery L."/>
            <person name="Girlanda M."/>
            <person name="Hayes R.D."/>
            <person name="Keri Z."/>
            <person name="LaButti K."/>
            <person name="Lipzen A."/>
            <person name="Lombard V."/>
            <person name="Magnuson J."/>
            <person name="Maillard F."/>
            <person name="Murat C."/>
            <person name="Nolan M."/>
            <person name="Ohm R.A."/>
            <person name="Pangilinan J."/>
            <person name="Pereira M.F."/>
            <person name="Perotto S."/>
            <person name="Peter M."/>
            <person name="Pfister S."/>
            <person name="Riley R."/>
            <person name="Sitrit Y."/>
            <person name="Stielow J.B."/>
            <person name="Szollosi G."/>
            <person name="Zifcakova L."/>
            <person name="Stursova M."/>
            <person name="Spatafora J.W."/>
            <person name="Tedersoo L."/>
            <person name="Vaario L.M."/>
            <person name="Yamada A."/>
            <person name="Yan M."/>
            <person name="Wang P."/>
            <person name="Xu J."/>
            <person name="Bruns T."/>
            <person name="Baldrian P."/>
            <person name="Vilgalys R."/>
            <person name="Dunand C."/>
            <person name="Henrissat B."/>
            <person name="Grigoriev I.V."/>
            <person name="Hibbett D."/>
            <person name="Nagy L.G."/>
            <person name="Martin F.M."/>
        </authorList>
    </citation>
    <scope>NUCLEOTIDE SEQUENCE</scope>
    <source>
        <strain evidence="4">UP504</strain>
    </source>
</reference>
<dbReference type="InterPro" id="IPR036010">
    <property type="entry name" value="2Fe-2S_ferredoxin-like_sf"/>
</dbReference>
<gene>
    <name evidence="4" type="ORF">BS47DRAFT_1398902</name>
</gene>
<feature type="domain" description="2Fe-2S ferredoxin-type" evidence="3">
    <location>
        <begin position="210"/>
        <end position="320"/>
    </location>
</feature>
<dbReference type="CDD" id="cd03062">
    <property type="entry name" value="TRX_Fd_Sucrase"/>
    <property type="match status" value="1"/>
</dbReference>
<comment type="caution">
    <text evidence="4">The sequence shown here is derived from an EMBL/GenBank/DDBJ whole genome shotgun (WGS) entry which is preliminary data.</text>
</comment>
<dbReference type="Proteomes" id="UP000886523">
    <property type="component" value="Unassembled WGS sequence"/>
</dbReference>
<keyword evidence="2" id="KW-0411">Iron-sulfur</keyword>
<dbReference type="Pfam" id="PF00111">
    <property type="entry name" value="Fer2"/>
    <property type="match status" value="1"/>
</dbReference>
<evidence type="ECO:0000256" key="1">
    <source>
        <dbReference type="ARBA" id="ARBA00022714"/>
    </source>
</evidence>
<evidence type="ECO:0000259" key="3">
    <source>
        <dbReference type="PROSITE" id="PS51085"/>
    </source>
</evidence>
<dbReference type="CDD" id="cd00207">
    <property type="entry name" value="fer2"/>
    <property type="match status" value="1"/>
</dbReference>
<dbReference type="Gene3D" id="3.40.30.10">
    <property type="entry name" value="Glutaredoxin"/>
    <property type="match status" value="1"/>
</dbReference>
<dbReference type="InterPro" id="IPR012675">
    <property type="entry name" value="Beta-grasp_dom_sf"/>
</dbReference>
<name>A0A9P6AJT0_9AGAM</name>
<dbReference type="PANTHER" id="PTHR31902">
    <property type="entry name" value="ACTIN PATCHES DISTAL PROTEIN 1"/>
    <property type="match status" value="1"/>
</dbReference>
<dbReference type="SUPFAM" id="SSF54292">
    <property type="entry name" value="2Fe-2S ferredoxin-like"/>
    <property type="match status" value="1"/>
</dbReference>
<dbReference type="PANTHER" id="PTHR31902:SF14">
    <property type="entry name" value="ACTIN PATCHES DISTAL PROTEIN 1"/>
    <property type="match status" value="1"/>
</dbReference>
<dbReference type="OrthoDB" id="10253744at2759"/>
<dbReference type="SUPFAM" id="SSF52833">
    <property type="entry name" value="Thioredoxin-like"/>
    <property type="match status" value="1"/>
</dbReference>
<keyword evidence="1" id="KW-0001">2Fe-2S</keyword>
<protein>
    <recommendedName>
        <fullName evidence="3">2Fe-2S ferredoxin-type domain-containing protein</fullName>
    </recommendedName>
</protein>
<dbReference type="Pfam" id="PF06999">
    <property type="entry name" value="Suc_Fer-like"/>
    <property type="match status" value="1"/>
</dbReference>
<accession>A0A9P6AJT0</accession>